<accession>A0A7J7MEI9</accession>
<comment type="caution">
    <text evidence="3">The sequence shown here is derived from an EMBL/GenBank/DDBJ whole genome shotgun (WGS) entry which is preliminary data.</text>
</comment>
<evidence type="ECO:0000313" key="4">
    <source>
        <dbReference type="Proteomes" id="UP000541444"/>
    </source>
</evidence>
<evidence type="ECO:0000256" key="1">
    <source>
        <dbReference type="ARBA" id="ARBA00022737"/>
    </source>
</evidence>
<dbReference type="Pfam" id="PF20431">
    <property type="entry name" value="E_motif"/>
    <property type="match status" value="1"/>
</dbReference>
<organism evidence="3 4">
    <name type="scientific">Kingdonia uniflora</name>
    <dbReference type="NCBI Taxonomy" id="39325"/>
    <lineage>
        <taxon>Eukaryota</taxon>
        <taxon>Viridiplantae</taxon>
        <taxon>Streptophyta</taxon>
        <taxon>Embryophyta</taxon>
        <taxon>Tracheophyta</taxon>
        <taxon>Spermatophyta</taxon>
        <taxon>Magnoliopsida</taxon>
        <taxon>Ranunculales</taxon>
        <taxon>Circaeasteraceae</taxon>
        <taxon>Kingdonia</taxon>
    </lineage>
</organism>
<dbReference type="EMBL" id="JACGCM010001564">
    <property type="protein sequence ID" value="KAF6153323.1"/>
    <property type="molecule type" value="Genomic_DNA"/>
</dbReference>
<dbReference type="Pfam" id="PF13041">
    <property type="entry name" value="PPR_2"/>
    <property type="match status" value="3"/>
</dbReference>
<dbReference type="NCBIfam" id="TIGR00756">
    <property type="entry name" value="PPR"/>
    <property type="match status" value="4"/>
</dbReference>
<dbReference type="PANTHER" id="PTHR47926:SF349">
    <property type="entry name" value="(WILD MALAYSIAN BANANA) HYPOTHETICAL PROTEIN"/>
    <property type="match status" value="1"/>
</dbReference>
<dbReference type="Pfam" id="PF01535">
    <property type="entry name" value="PPR"/>
    <property type="match status" value="3"/>
</dbReference>
<dbReference type="PANTHER" id="PTHR47926">
    <property type="entry name" value="PENTATRICOPEPTIDE REPEAT-CONTAINING PROTEIN"/>
    <property type="match status" value="1"/>
</dbReference>
<proteinExistence type="predicted"/>
<keyword evidence="1" id="KW-0677">Repeat</keyword>
<dbReference type="PROSITE" id="PS51375">
    <property type="entry name" value="PPR"/>
    <property type="match status" value="3"/>
</dbReference>
<feature type="repeat" description="PPR" evidence="2">
    <location>
        <begin position="69"/>
        <end position="103"/>
    </location>
</feature>
<dbReference type="GO" id="GO:0009451">
    <property type="term" value="P:RNA modification"/>
    <property type="evidence" value="ECO:0007669"/>
    <property type="project" value="InterPro"/>
</dbReference>
<gene>
    <name evidence="3" type="ORF">GIB67_003513</name>
</gene>
<feature type="repeat" description="PPR" evidence="2">
    <location>
        <begin position="394"/>
        <end position="428"/>
    </location>
</feature>
<protein>
    <recommendedName>
        <fullName evidence="5">Pentatricopeptide repeat-containing protein</fullName>
    </recommendedName>
</protein>
<dbReference type="GO" id="GO:0003723">
    <property type="term" value="F:RNA binding"/>
    <property type="evidence" value="ECO:0007669"/>
    <property type="project" value="InterPro"/>
</dbReference>
<name>A0A7J7MEI9_9MAGN</name>
<evidence type="ECO:0008006" key="5">
    <source>
        <dbReference type="Google" id="ProtNLM"/>
    </source>
</evidence>
<evidence type="ECO:0000313" key="3">
    <source>
        <dbReference type="EMBL" id="KAF6153323.1"/>
    </source>
</evidence>
<dbReference type="InterPro" id="IPR046848">
    <property type="entry name" value="E_motif"/>
</dbReference>
<dbReference type="AlphaFoldDB" id="A0A7J7MEI9"/>
<dbReference type="Gene3D" id="1.25.40.10">
    <property type="entry name" value="Tetratricopeptide repeat domain"/>
    <property type="match status" value="4"/>
</dbReference>
<dbReference type="Proteomes" id="UP000541444">
    <property type="component" value="Unassembled WGS sequence"/>
</dbReference>
<dbReference type="FunFam" id="1.25.40.10:FF:001681">
    <property type="entry name" value="Pentatricopeptide repeat-containing protein At4g33170 family"/>
    <property type="match status" value="1"/>
</dbReference>
<evidence type="ECO:0000256" key="2">
    <source>
        <dbReference type="PROSITE-ProRule" id="PRU00708"/>
    </source>
</evidence>
<dbReference type="FunFam" id="1.25.40.10:FF:000351">
    <property type="entry name" value="Pentatricopeptide repeat-containing protein"/>
    <property type="match status" value="1"/>
</dbReference>
<dbReference type="InterPro" id="IPR011990">
    <property type="entry name" value="TPR-like_helical_dom_sf"/>
</dbReference>
<feature type="repeat" description="PPR" evidence="2">
    <location>
        <begin position="293"/>
        <end position="327"/>
    </location>
</feature>
<dbReference type="InterPro" id="IPR046960">
    <property type="entry name" value="PPR_At4g14850-like_plant"/>
</dbReference>
<dbReference type="OrthoDB" id="185373at2759"/>
<dbReference type="InterPro" id="IPR002885">
    <property type="entry name" value="PPR_rpt"/>
</dbReference>
<sequence>MLRSTTLHKLKSPLLLITFNTIPTWETPRNLIAEETKYSLLLQQCDQTHSLEHGRAIHAKFIKESLVSSMFLHNHLLNMYVKCGDSDECLQLFGEMFKRNVVSWSAVILGCPNESMFLFRSMVREGVRPNGFTFVGVLKACSEDGQAYQVYAWVVRMGFEENVFLTNAFVTALMRGGKLTEAVEVFERCPVRDIVSWNAIITGYLQFSYADIPIFWCKMNREGVKPDNFTFSSVLTGLGALGDIKMSLQVHAQLVKYGHGDEICVGNSLVDIYLKNMDLIAGMKAFDEMPSKDVVSWTQMASGCLQCGEPSKALRIIEEMKMTGVNPNRFTLATAVNACANLASLEEGKKVHSLRIKLGNEVDVCVENALLDMYAKCGCMEGAMGVFRLMRERSVISWTTMIMGFAQNGETREALKIFDRMKLEHAEPNYITFVCVLYACSQGGLEFLNKAWDYFSSMTCDYGIAPGRDHYICMIDLLARAGKLKEAEALIQSMPFQPGVLVWQTLLGACRVYGDLEMGKRAAECALALNKEDPSTYLLLSNMFADSRNWDNVVKLRDLMESTDVKKIPGCSWKEVGAMTE</sequence>
<reference evidence="3 4" key="1">
    <citation type="journal article" date="2020" name="IScience">
        <title>Genome Sequencing of the Endangered Kingdonia uniflora (Circaeasteraceae, Ranunculales) Reveals Potential Mechanisms of Evolutionary Specialization.</title>
        <authorList>
            <person name="Sun Y."/>
            <person name="Deng T."/>
            <person name="Zhang A."/>
            <person name="Moore M.J."/>
            <person name="Landis J.B."/>
            <person name="Lin N."/>
            <person name="Zhang H."/>
            <person name="Zhang X."/>
            <person name="Huang J."/>
            <person name="Zhang X."/>
            <person name="Sun H."/>
            <person name="Wang H."/>
        </authorList>
    </citation>
    <scope>NUCLEOTIDE SEQUENCE [LARGE SCALE GENOMIC DNA]</scope>
    <source>
        <strain evidence="3">TB1705</strain>
        <tissue evidence="3">Leaf</tissue>
    </source>
</reference>
<keyword evidence="4" id="KW-1185">Reference proteome</keyword>